<accession>A0A9J6B2A4</accession>
<keyword evidence="2" id="KW-1185">Reference proteome</keyword>
<dbReference type="Proteomes" id="UP000824120">
    <property type="component" value="Chromosome 1"/>
</dbReference>
<reference evidence="1 2" key="1">
    <citation type="submission" date="2020-09" db="EMBL/GenBank/DDBJ databases">
        <title>De no assembly of potato wild relative species, Solanum commersonii.</title>
        <authorList>
            <person name="Cho K."/>
        </authorList>
    </citation>
    <scope>NUCLEOTIDE SEQUENCE [LARGE SCALE GENOMIC DNA]</scope>
    <source>
        <strain evidence="1">LZ3.2</strain>
        <tissue evidence="1">Leaf</tissue>
    </source>
</reference>
<organism evidence="1 2">
    <name type="scientific">Solanum commersonii</name>
    <name type="common">Commerson's wild potato</name>
    <name type="synonym">Commerson's nightshade</name>
    <dbReference type="NCBI Taxonomy" id="4109"/>
    <lineage>
        <taxon>Eukaryota</taxon>
        <taxon>Viridiplantae</taxon>
        <taxon>Streptophyta</taxon>
        <taxon>Embryophyta</taxon>
        <taxon>Tracheophyta</taxon>
        <taxon>Spermatophyta</taxon>
        <taxon>Magnoliopsida</taxon>
        <taxon>eudicotyledons</taxon>
        <taxon>Gunneridae</taxon>
        <taxon>Pentapetalae</taxon>
        <taxon>asterids</taxon>
        <taxon>lamiids</taxon>
        <taxon>Solanales</taxon>
        <taxon>Solanaceae</taxon>
        <taxon>Solanoideae</taxon>
        <taxon>Solaneae</taxon>
        <taxon>Solanum</taxon>
    </lineage>
</organism>
<dbReference type="EMBL" id="JACXVP010000001">
    <property type="protein sequence ID" value="KAG5630792.1"/>
    <property type="molecule type" value="Genomic_DNA"/>
</dbReference>
<dbReference type="AlphaFoldDB" id="A0A9J6B2A4"/>
<name>A0A9J6B2A4_SOLCO</name>
<sequence length="66" mass="7689">MSAHNKTQFTYARINCVLKDSSCDTPYQIFSCSQYLPLVQVNQFKIKNQMQRPHSKRGTQCMFSPI</sequence>
<evidence type="ECO:0000313" key="2">
    <source>
        <dbReference type="Proteomes" id="UP000824120"/>
    </source>
</evidence>
<gene>
    <name evidence="1" type="ORF">H5410_002509</name>
</gene>
<protein>
    <submittedName>
        <fullName evidence="1">Uncharacterized protein</fullName>
    </submittedName>
</protein>
<proteinExistence type="predicted"/>
<evidence type="ECO:0000313" key="1">
    <source>
        <dbReference type="EMBL" id="KAG5630792.1"/>
    </source>
</evidence>
<comment type="caution">
    <text evidence="1">The sequence shown here is derived from an EMBL/GenBank/DDBJ whole genome shotgun (WGS) entry which is preliminary data.</text>
</comment>
<feature type="non-terminal residue" evidence="1">
    <location>
        <position position="1"/>
    </location>
</feature>